<organism evidence="1 2">
    <name type="scientific">Cohnella soli</name>
    <dbReference type="NCBI Taxonomy" id="425005"/>
    <lineage>
        <taxon>Bacteria</taxon>
        <taxon>Bacillati</taxon>
        <taxon>Bacillota</taxon>
        <taxon>Bacilli</taxon>
        <taxon>Bacillales</taxon>
        <taxon>Paenibacillaceae</taxon>
        <taxon>Cohnella</taxon>
    </lineage>
</organism>
<gene>
    <name evidence="1" type="ORF">ACFPOF_13860</name>
</gene>
<dbReference type="EMBL" id="JBHSMI010000025">
    <property type="protein sequence ID" value="MFC5403825.1"/>
    <property type="molecule type" value="Genomic_DNA"/>
</dbReference>
<dbReference type="Proteomes" id="UP001596113">
    <property type="component" value="Unassembled WGS sequence"/>
</dbReference>
<proteinExistence type="predicted"/>
<evidence type="ECO:0000313" key="2">
    <source>
        <dbReference type="Proteomes" id="UP001596113"/>
    </source>
</evidence>
<evidence type="ECO:0000313" key="1">
    <source>
        <dbReference type="EMBL" id="MFC5403825.1"/>
    </source>
</evidence>
<dbReference type="RefSeq" id="WP_378133548.1">
    <property type="nucleotide sequence ID" value="NZ_JBHSMI010000025.1"/>
</dbReference>
<protein>
    <recommendedName>
        <fullName evidence="3">DUF3939 domain-containing protein</fullName>
    </recommendedName>
</protein>
<reference evidence="2" key="1">
    <citation type="journal article" date="2019" name="Int. J. Syst. Evol. Microbiol.">
        <title>The Global Catalogue of Microorganisms (GCM) 10K type strain sequencing project: providing services to taxonomists for standard genome sequencing and annotation.</title>
        <authorList>
            <consortium name="The Broad Institute Genomics Platform"/>
            <consortium name="The Broad Institute Genome Sequencing Center for Infectious Disease"/>
            <person name="Wu L."/>
            <person name="Ma J."/>
        </authorList>
    </citation>
    <scope>NUCLEOTIDE SEQUENCE [LARGE SCALE GENOMIC DNA]</scope>
    <source>
        <strain evidence="2">CGMCC 1.18575</strain>
    </source>
</reference>
<accession>A0ABW0HRF4</accession>
<evidence type="ECO:0008006" key="3">
    <source>
        <dbReference type="Google" id="ProtNLM"/>
    </source>
</evidence>
<name>A0ABW0HRF4_9BACL</name>
<keyword evidence="2" id="KW-1185">Reference proteome</keyword>
<dbReference type="PROSITE" id="PS51257">
    <property type="entry name" value="PROKAR_LIPOPROTEIN"/>
    <property type="match status" value="1"/>
</dbReference>
<sequence>MKATQWIRVMAVTLIALTMLALTGCLYPEENTPGNDGSVRQAVVAVQDAVDRFQQQSGLLPIKSADASVPLYEKYKIDFGKLKRMDFLGQVPSAAFENGGKYQFLVIDEETKPQVKLLDVATFQTISDIQKKVDAYRASHEDKLPSKGELYTGYSSIDFDKLGVKAPDVMSVYSNQSLNVMLNDKGKVFVDYAIDIATAVRKSGVEPKQGGDLRRVLIEQSYYVPVKSPEYVWTNGEPIPIAVNS</sequence>
<comment type="caution">
    <text evidence="1">The sequence shown here is derived from an EMBL/GenBank/DDBJ whole genome shotgun (WGS) entry which is preliminary data.</text>
</comment>